<feature type="region of interest" description="Disordered" evidence="1">
    <location>
        <begin position="77"/>
        <end position="107"/>
    </location>
</feature>
<accession>A0A0F9L667</accession>
<protein>
    <submittedName>
        <fullName evidence="2">Uncharacterized protein</fullName>
    </submittedName>
</protein>
<name>A0A0F9L667_9ZZZZ</name>
<proteinExistence type="predicted"/>
<dbReference type="EMBL" id="LAZR01006869">
    <property type="protein sequence ID" value="KKM89103.1"/>
    <property type="molecule type" value="Genomic_DNA"/>
</dbReference>
<reference evidence="2" key="1">
    <citation type="journal article" date="2015" name="Nature">
        <title>Complex archaea that bridge the gap between prokaryotes and eukaryotes.</title>
        <authorList>
            <person name="Spang A."/>
            <person name="Saw J.H."/>
            <person name="Jorgensen S.L."/>
            <person name="Zaremba-Niedzwiedzka K."/>
            <person name="Martijn J."/>
            <person name="Lind A.E."/>
            <person name="van Eijk R."/>
            <person name="Schleper C."/>
            <person name="Guy L."/>
            <person name="Ettema T.J."/>
        </authorList>
    </citation>
    <scope>NUCLEOTIDE SEQUENCE</scope>
</reference>
<comment type="caution">
    <text evidence="2">The sequence shown here is derived from an EMBL/GenBank/DDBJ whole genome shotgun (WGS) entry which is preliminary data.</text>
</comment>
<sequence>MGYKVYKRTQPLRGGRGYHQAEGFKEAIRERDGHSARTVGAGWGIAVLCSMPQSNSLTWLTSSRGLKAPLPLRTCGPCATPATRGRGSRIGTATSPWMSGGRSLSGR</sequence>
<evidence type="ECO:0000313" key="2">
    <source>
        <dbReference type="EMBL" id="KKM89103.1"/>
    </source>
</evidence>
<organism evidence="2">
    <name type="scientific">marine sediment metagenome</name>
    <dbReference type="NCBI Taxonomy" id="412755"/>
    <lineage>
        <taxon>unclassified sequences</taxon>
        <taxon>metagenomes</taxon>
        <taxon>ecological metagenomes</taxon>
    </lineage>
</organism>
<gene>
    <name evidence="2" type="ORF">LCGC14_1251960</name>
</gene>
<dbReference type="AlphaFoldDB" id="A0A0F9L667"/>
<evidence type="ECO:0000256" key="1">
    <source>
        <dbReference type="SAM" id="MobiDB-lite"/>
    </source>
</evidence>